<sequence length="175" mass="19695">MDKPYTAQAEYKKQNAYTDQEINSKIKIKPYRQKTHLTMKSILPIIGVVWTLIALAHGKACTDYASYAGQQVCDQYGGQCGQCVSFVKICTSDYRKTSQWKRGLKVRETSSIPVGTAIATFPNGRYSGHAAIYTGQNDQGIQVWDQWSRRNVTPRTIRWNGSGISNNGDLFYVIN</sequence>
<evidence type="ECO:0000313" key="3">
    <source>
        <dbReference type="Proteomes" id="UP000663829"/>
    </source>
</evidence>
<organism evidence="1 3">
    <name type="scientific">Didymodactylos carnosus</name>
    <dbReference type="NCBI Taxonomy" id="1234261"/>
    <lineage>
        <taxon>Eukaryota</taxon>
        <taxon>Metazoa</taxon>
        <taxon>Spiralia</taxon>
        <taxon>Gnathifera</taxon>
        <taxon>Rotifera</taxon>
        <taxon>Eurotatoria</taxon>
        <taxon>Bdelloidea</taxon>
        <taxon>Philodinida</taxon>
        <taxon>Philodinidae</taxon>
        <taxon>Didymodactylos</taxon>
    </lineage>
</organism>
<reference evidence="1" key="1">
    <citation type="submission" date="2021-02" db="EMBL/GenBank/DDBJ databases">
        <authorList>
            <person name="Nowell W R."/>
        </authorList>
    </citation>
    <scope>NUCLEOTIDE SEQUENCE</scope>
</reference>
<gene>
    <name evidence="1" type="ORF">GPM918_LOCUS23339</name>
    <name evidence="2" type="ORF">SRO942_LOCUS23338</name>
</gene>
<dbReference type="Proteomes" id="UP000663829">
    <property type="component" value="Unassembled WGS sequence"/>
</dbReference>
<dbReference type="EMBL" id="CAJOBC010008304">
    <property type="protein sequence ID" value="CAF3957953.1"/>
    <property type="molecule type" value="Genomic_DNA"/>
</dbReference>
<keyword evidence="3" id="KW-1185">Reference proteome</keyword>
<dbReference type="EMBL" id="CAJNOQ010008303">
    <property type="protein sequence ID" value="CAF1193640.1"/>
    <property type="molecule type" value="Genomic_DNA"/>
</dbReference>
<dbReference type="InterPro" id="IPR047746">
    <property type="entry name" value="Dae2/Tae2-like"/>
</dbReference>
<protein>
    <submittedName>
        <fullName evidence="1">Uncharacterized protein</fullName>
    </submittedName>
</protein>
<evidence type="ECO:0000313" key="1">
    <source>
        <dbReference type="EMBL" id="CAF1193640.1"/>
    </source>
</evidence>
<accession>A0A814VQ26</accession>
<name>A0A814VQ26_9BILA</name>
<dbReference type="Proteomes" id="UP000681722">
    <property type="component" value="Unassembled WGS sequence"/>
</dbReference>
<proteinExistence type="predicted"/>
<evidence type="ECO:0000313" key="2">
    <source>
        <dbReference type="EMBL" id="CAF3957953.1"/>
    </source>
</evidence>
<dbReference type="OrthoDB" id="6478758at2759"/>
<comment type="caution">
    <text evidence="1">The sequence shown here is derived from an EMBL/GenBank/DDBJ whole genome shotgun (WGS) entry which is preliminary data.</text>
</comment>
<dbReference type="AlphaFoldDB" id="A0A814VQ26"/>
<dbReference type="NCBIfam" id="NF033857">
    <property type="entry name" value="BPSL0067_fam"/>
    <property type="match status" value="1"/>
</dbReference>